<reference evidence="3 4" key="1">
    <citation type="submission" date="2019-02" db="EMBL/GenBank/DDBJ databases">
        <title>Sequencing the genomes of 1000 actinobacteria strains.</title>
        <authorList>
            <person name="Klenk H.-P."/>
        </authorList>
    </citation>
    <scope>NUCLEOTIDE SEQUENCE [LARGE SCALE GENOMIC DNA]</scope>
    <source>
        <strain evidence="3 4">DSM 45162</strain>
    </source>
</reference>
<dbReference type="Proteomes" id="UP000292564">
    <property type="component" value="Unassembled WGS sequence"/>
</dbReference>
<feature type="domain" description="DUF2786" evidence="1">
    <location>
        <begin position="15"/>
        <end position="54"/>
    </location>
</feature>
<dbReference type="AlphaFoldDB" id="A0A4Q7ZKD9"/>
<dbReference type="EMBL" id="SHKY01000001">
    <property type="protein sequence ID" value="RZU50735.1"/>
    <property type="molecule type" value="Genomic_DNA"/>
</dbReference>
<protein>
    <submittedName>
        <fullName evidence="3">Uncharacterized protein DUF2786</fullName>
    </submittedName>
</protein>
<name>A0A4Q7ZKD9_9ACTN</name>
<comment type="caution">
    <text evidence="3">The sequence shown here is derived from an EMBL/GenBank/DDBJ whole genome shotgun (WGS) entry which is preliminary data.</text>
</comment>
<feature type="domain" description="DUF7168" evidence="2">
    <location>
        <begin position="83"/>
        <end position="189"/>
    </location>
</feature>
<evidence type="ECO:0000313" key="4">
    <source>
        <dbReference type="Proteomes" id="UP000292564"/>
    </source>
</evidence>
<sequence length="256" mass="27183">MTPHVPAPDGPDPGMLDKVRKLLAKAEDEACTPAEAEAFTAKAADLIAKYGIDQALLADSAPGVDVVGDRVIEMDAPYARDKAGLLAGIAHALRCKTVRRTQHTPGDGKRISMHLFGFGADLDRVELLYTSLLVQAAHALAAASVPWGEHPASYRRSWYAGYATAIHRRLQAAEARAQVDAEHAHISTQHSGRSVALVLADRGALVDRAQAAAYPKLAAGRARRLSGSGDRDGYAAGQRADLGANRIGRSGRKAVW</sequence>
<dbReference type="InterPro" id="IPR055592">
    <property type="entry name" value="DUF7168"/>
</dbReference>
<accession>A0A4Q7ZKD9</accession>
<keyword evidence="4" id="KW-1185">Reference proteome</keyword>
<evidence type="ECO:0000313" key="3">
    <source>
        <dbReference type="EMBL" id="RZU50735.1"/>
    </source>
</evidence>
<proteinExistence type="predicted"/>
<evidence type="ECO:0000259" key="2">
    <source>
        <dbReference type="Pfam" id="PF23771"/>
    </source>
</evidence>
<organism evidence="3 4">
    <name type="scientific">Krasilnikovia cinnamomea</name>
    <dbReference type="NCBI Taxonomy" id="349313"/>
    <lineage>
        <taxon>Bacteria</taxon>
        <taxon>Bacillati</taxon>
        <taxon>Actinomycetota</taxon>
        <taxon>Actinomycetes</taxon>
        <taxon>Micromonosporales</taxon>
        <taxon>Micromonosporaceae</taxon>
        <taxon>Krasilnikovia</taxon>
    </lineage>
</organism>
<evidence type="ECO:0000259" key="1">
    <source>
        <dbReference type="Pfam" id="PF10979"/>
    </source>
</evidence>
<dbReference type="InterPro" id="IPR024498">
    <property type="entry name" value="DUF2786"/>
</dbReference>
<dbReference type="Pfam" id="PF10979">
    <property type="entry name" value="DUF2786"/>
    <property type="match status" value="1"/>
</dbReference>
<dbReference type="RefSeq" id="WP_165449452.1">
    <property type="nucleotide sequence ID" value="NZ_SHKY01000001.1"/>
</dbReference>
<dbReference type="Pfam" id="PF23771">
    <property type="entry name" value="DUF7168"/>
    <property type="match status" value="1"/>
</dbReference>
<gene>
    <name evidence="3" type="ORF">EV385_2517</name>
</gene>